<dbReference type="GO" id="GO:0005509">
    <property type="term" value="F:calcium ion binding"/>
    <property type="evidence" value="ECO:0007669"/>
    <property type="project" value="UniProtKB-UniRule"/>
</dbReference>
<keyword evidence="1" id="KW-0106">Calcium</keyword>
<dbReference type="InterPro" id="IPR015919">
    <property type="entry name" value="Cadherin-like_sf"/>
</dbReference>
<dbReference type="GO" id="GO:0007156">
    <property type="term" value="P:homophilic cell adhesion via plasma membrane adhesion molecules"/>
    <property type="evidence" value="ECO:0007669"/>
    <property type="project" value="InterPro"/>
</dbReference>
<dbReference type="EMBL" id="GGMR01014109">
    <property type="protein sequence ID" value="MBY26728.1"/>
    <property type="molecule type" value="Transcribed_RNA"/>
</dbReference>
<proteinExistence type="predicted"/>
<accession>A0A2S2PC06</accession>
<feature type="transmembrane region" description="Helical" evidence="3">
    <location>
        <begin position="205"/>
        <end position="228"/>
    </location>
</feature>
<keyword evidence="3" id="KW-0472">Membrane</keyword>
<dbReference type="PROSITE" id="PS50268">
    <property type="entry name" value="CADHERIN_2"/>
    <property type="match status" value="1"/>
</dbReference>
<feature type="region of interest" description="Disordered" evidence="2">
    <location>
        <begin position="293"/>
        <end position="320"/>
    </location>
</feature>
<gene>
    <name evidence="5" type="primary">Cdh23_1</name>
    <name evidence="5" type="ORF">g.62694</name>
</gene>
<organism evidence="5">
    <name type="scientific">Schizaphis graminum</name>
    <name type="common">Green bug aphid</name>
    <dbReference type="NCBI Taxonomy" id="13262"/>
    <lineage>
        <taxon>Eukaryota</taxon>
        <taxon>Metazoa</taxon>
        <taxon>Ecdysozoa</taxon>
        <taxon>Arthropoda</taxon>
        <taxon>Hexapoda</taxon>
        <taxon>Insecta</taxon>
        <taxon>Pterygota</taxon>
        <taxon>Neoptera</taxon>
        <taxon>Paraneoptera</taxon>
        <taxon>Hemiptera</taxon>
        <taxon>Sternorrhyncha</taxon>
        <taxon>Aphidomorpha</taxon>
        <taxon>Aphidoidea</taxon>
        <taxon>Aphididae</taxon>
        <taxon>Aphidini</taxon>
        <taxon>Schizaphis</taxon>
    </lineage>
</organism>
<evidence type="ECO:0000256" key="2">
    <source>
        <dbReference type="SAM" id="MobiDB-lite"/>
    </source>
</evidence>
<name>A0A2S2PC06_SCHGA</name>
<evidence type="ECO:0000256" key="3">
    <source>
        <dbReference type="SAM" id="Phobius"/>
    </source>
</evidence>
<evidence type="ECO:0000259" key="4">
    <source>
        <dbReference type="PROSITE" id="PS50268"/>
    </source>
</evidence>
<protein>
    <submittedName>
        <fullName evidence="5">Cadherin-23</fullName>
    </submittedName>
</protein>
<evidence type="ECO:0000256" key="1">
    <source>
        <dbReference type="PROSITE-ProRule" id="PRU00043"/>
    </source>
</evidence>
<feature type="domain" description="Cadherin" evidence="4">
    <location>
        <begin position="1"/>
        <end position="103"/>
    </location>
</feature>
<reference evidence="5" key="1">
    <citation type="submission" date="2018-04" db="EMBL/GenBank/DDBJ databases">
        <title>Transcriptome of Schizaphis graminum biotype I.</title>
        <authorList>
            <person name="Scully E.D."/>
            <person name="Geib S.M."/>
            <person name="Palmer N.A."/>
            <person name="Koch K."/>
            <person name="Bradshaw J."/>
            <person name="Heng-Moss T."/>
            <person name="Sarath G."/>
        </authorList>
    </citation>
    <scope>NUCLEOTIDE SEQUENCE</scope>
</reference>
<dbReference type="AlphaFoldDB" id="A0A2S2PC06"/>
<feature type="compositionally biased region" description="Basic and acidic residues" evidence="2">
    <location>
        <begin position="293"/>
        <end position="302"/>
    </location>
</feature>
<dbReference type="GO" id="GO:0016020">
    <property type="term" value="C:membrane"/>
    <property type="evidence" value="ECO:0007669"/>
    <property type="project" value="InterPro"/>
</dbReference>
<dbReference type="InterPro" id="IPR002126">
    <property type="entry name" value="Cadherin-like_dom"/>
</dbReference>
<keyword evidence="3" id="KW-1133">Transmembrane helix</keyword>
<dbReference type="CDD" id="cd11304">
    <property type="entry name" value="Cadherin_repeat"/>
    <property type="match status" value="1"/>
</dbReference>
<sequence length="356" mass="40679">MQIKAIDADKGNNAELSYYIVPGSLEVSLAEGLDSIQYPPFLVDIATGVIYLNFDPQKGMKGYFDFQVVVNDTGGLYDTARVLIYLLREDQRVRFVVRQNPSQLREKVEIFREILGNVTGAIVNVDEYKVHETHDGRVDKTRSDMYLHFVDHNDNSIMEVPHVLRIIDENIEHLDSLFKEFNVLDTQAAEPEPLRRASMKDDNVIWMWLVGTTFFLGLLLIVVVSICLSQRSNYRRQLKAATINAFDPRTPDHINSAVIGGRVPNTNMHSVAGSNPMWMQAYENEWYKDRETLSQTSERDSLDDNTTTSTTSPQPIERSTTTLFIKSNECNIHTDSTDDCYERTRITVKNLETTEL</sequence>
<dbReference type="Gene3D" id="2.60.40.60">
    <property type="entry name" value="Cadherins"/>
    <property type="match status" value="1"/>
</dbReference>
<evidence type="ECO:0000313" key="5">
    <source>
        <dbReference type="EMBL" id="MBY26728.1"/>
    </source>
</evidence>
<keyword evidence="3" id="KW-0812">Transmembrane</keyword>
<dbReference type="SUPFAM" id="SSF49313">
    <property type="entry name" value="Cadherin-like"/>
    <property type="match status" value="1"/>
</dbReference>